<dbReference type="AlphaFoldDB" id="A7HZJ7"/>
<proteinExistence type="predicted"/>
<accession>A7HZJ7</accession>
<evidence type="ECO:0000313" key="2">
    <source>
        <dbReference type="Proteomes" id="UP000002407"/>
    </source>
</evidence>
<dbReference type="EMBL" id="CP000776">
    <property type="protein sequence ID" value="ABS52186.1"/>
    <property type="molecule type" value="Genomic_DNA"/>
</dbReference>
<dbReference type="eggNOG" id="COG0775">
    <property type="taxonomic scope" value="Bacteria"/>
</dbReference>
<dbReference type="GO" id="GO:0003824">
    <property type="term" value="F:catalytic activity"/>
    <property type="evidence" value="ECO:0007669"/>
    <property type="project" value="InterPro"/>
</dbReference>
<dbReference type="OrthoDB" id="5339323at2"/>
<dbReference type="Gene3D" id="3.40.50.1580">
    <property type="entry name" value="Nucleoside phosphorylase domain"/>
    <property type="match status" value="2"/>
</dbReference>
<sequence length="166" mass="18557">MILIHTALKCEAMPLIENLRLKKTGLNFYSNGEILLCILGVGTQKTKILAEILKSGNFSRAVNIGICGCSDENIKIGEIFAIGKKFDFLKNADLECVDKPKSEITTTLCDMESAMFFQICSDSKVENFSLKIVSDYLNASKLSKNFVYNLIKAKISEIKKAIFWQI</sequence>
<dbReference type="Proteomes" id="UP000002407">
    <property type="component" value="Chromosome"/>
</dbReference>
<dbReference type="STRING" id="360107.CHAB381_0073"/>
<reference evidence="2" key="1">
    <citation type="submission" date="2007-07" db="EMBL/GenBank/DDBJ databases">
        <title>Complete genome sequence of Campylobacter hominis ATCC BAA-381, a commensal isolated from the human gastrointestinal tract.</title>
        <authorList>
            <person name="Fouts D.E."/>
            <person name="Mongodin E.F."/>
            <person name="Puiu D."/>
            <person name="Sebastian Y."/>
            <person name="Miller W.G."/>
            <person name="Mandrell R.E."/>
            <person name="Nelson K.E."/>
        </authorList>
    </citation>
    <scope>NUCLEOTIDE SEQUENCE [LARGE SCALE GENOMIC DNA]</scope>
    <source>
        <strain evidence="2">ATCC BAA-381 / LMG 19568 / NCTC 13146 / CH001A</strain>
    </source>
</reference>
<dbReference type="KEGG" id="cha:CHAB381_0073"/>
<keyword evidence="2" id="KW-1185">Reference proteome</keyword>
<evidence type="ECO:0008006" key="3">
    <source>
        <dbReference type="Google" id="ProtNLM"/>
    </source>
</evidence>
<dbReference type="InterPro" id="IPR035994">
    <property type="entry name" value="Nucleoside_phosphorylase_sf"/>
</dbReference>
<dbReference type="RefSeq" id="WP_011991535.1">
    <property type="nucleotide sequence ID" value="NC_009714.1"/>
</dbReference>
<protein>
    <recommendedName>
        <fullName evidence="3">Nucleoside phosphorylase domain-containing protein</fullName>
    </recommendedName>
</protein>
<dbReference type="HOGENOM" id="CLU_129344_0_0_7"/>
<name>A7HZJ7_CAMHC</name>
<gene>
    <name evidence="1" type="ordered locus">CHAB381_0073</name>
</gene>
<organism evidence="1 2">
    <name type="scientific">Campylobacter hominis (strain ATCC BAA-381 / DSM 21671 / CCUG 45161 / LMG 19568 / NCTC 13146 / CH001A)</name>
    <dbReference type="NCBI Taxonomy" id="360107"/>
    <lineage>
        <taxon>Bacteria</taxon>
        <taxon>Pseudomonadati</taxon>
        <taxon>Campylobacterota</taxon>
        <taxon>Epsilonproteobacteria</taxon>
        <taxon>Campylobacterales</taxon>
        <taxon>Campylobacteraceae</taxon>
        <taxon>Campylobacter</taxon>
    </lineage>
</organism>
<evidence type="ECO:0000313" key="1">
    <source>
        <dbReference type="EMBL" id="ABS52186.1"/>
    </source>
</evidence>
<dbReference type="GO" id="GO:0009116">
    <property type="term" value="P:nucleoside metabolic process"/>
    <property type="evidence" value="ECO:0007669"/>
    <property type="project" value="InterPro"/>
</dbReference>
<dbReference type="SUPFAM" id="SSF53167">
    <property type="entry name" value="Purine and uridine phosphorylases"/>
    <property type="match status" value="1"/>
</dbReference>